<keyword evidence="2" id="KW-1185">Reference proteome</keyword>
<evidence type="ECO:0000313" key="1">
    <source>
        <dbReference type="EMBL" id="MBB4651010.1"/>
    </source>
</evidence>
<reference evidence="1 2" key="1">
    <citation type="submission" date="2020-08" db="EMBL/GenBank/DDBJ databases">
        <title>Genomic Encyclopedia of Type Strains, Phase IV (KMG-IV): sequencing the most valuable type-strain genomes for metagenomic binning, comparative biology and taxonomic classification.</title>
        <authorList>
            <person name="Goeker M."/>
        </authorList>
    </citation>
    <scope>NUCLEOTIDE SEQUENCE [LARGE SCALE GENOMIC DNA]</scope>
    <source>
        <strain evidence="1 2">DSM 7050</strain>
    </source>
</reference>
<dbReference type="EMBL" id="JACHOT010000003">
    <property type="protein sequence ID" value="MBB4651010.1"/>
    <property type="molecule type" value="Genomic_DNA"/>
</dbReference>
<name>A0ABR6L2Q9_9HYPH</name>
<evidence type="ECO:0000313" key="2">
    <source>
        <dbReference type="Proteomes" id="UP000539538"/>
    </source>
</evidence>
<comment type="caution">
    <text evidence="1">The sequence shown here is derived from an EMBL/GenBank/DDBJ whole genome shotgun (WGS) entry which is preliminary data.</text>
</comment>
<dbReference type="RefSeq" id="WP_210307880.1">
    <property type="nucleotide sequence ID" value="NZ_BAAAVZ010000015.1"/>
</dbReference>
<gene>
    <name evidence="1" type="ORF">GGQ99_002773</name>
</gene>
<organism evidence="1 2">
    <name type="scientific">Aminobacter niigataensis</name>
    <dbReference type="NCBI Taxonomy" id="83265"/>
    <lineage>
        <taxon>Bacteria</taxon>
        <taxon>Pseudomonadati</taxon>
        <taxon>Pseudomonadota</taxon>
        <taxon>Alphaproteobacteria</taxon>
        <taxon>Hyphomicrobiales</taxon>
        <taxon>Phyllobacteriaceae</taxon>
        <taxon>Aminobacter</taxon>
    </lineage>
</organism>
<protein>
    <submittedName>
        <fullName evidence="1">Enamine deaminase RidA (YjgF/YER057c/UK114 family)</fullName>
    </submittedName>
</protein>
<proteinExistence type="predicted"/>
<sequence length="71" mass="7898">MRYVLKNVAAICEATGTSLENVVRRACFHDRGDSFAEGMDEWAVHFPGLKPVSTTIIVGLRTYPARTPSWT</sequence>
<accession>A0ABR6L2Q9</accession>
<dbReference type="Gene3D" id="3.30.1330.40">
    <property type="entry name" value="RutC-like"/>
    <property type="match status" value="1"/>
</dbReference>
<dbReference type="SUPFAM" id="SSF55298">
    <property type="entry name" value="YjgF-like"/>
    <property type="match status" value="1"/>
</dbReference>
<dbReference type="InterPro" id="IPR035959">
    <property type="entry name" value="RutC-like_sf"/>
</dbReference>
<dbReference type="Proteomes" id="UP000539538">
    <property type="component" value="Unassembled WGS sequence"/>
</dbReference>